<dbReference type="AlphaFoldDB" id="A0A4R2RNU6"/>
<keyword evidence="2" id="KW-1185">Reference proteome</keyword>
<accession>A0A4R2RNU6</accession>
<comment type="caution">
    <text evidence="1">The sequence shown here is derived from an EMBL/GenBank/DDBJ whole genome shotgun (WGS) entry which is preliminary data.</text>
</comment>
<dbReference type="OrthoDB" id="1802755at2"/>
<organism evidence="1 2">
    <name type="scientific">Heliophilum fasciatum</name>
    <dbReference type="NCBI Taxonomy" id="35700"/>
    <lineage>
        <taxon>Bacteria</taxon>
        <taxon>Bacillati</taxon>
        <taxon>Bacillota</taxon>
        <taxon>Clostridia</taxon>
        <taxon>Eubacteriales</taxon>
        <taxon>Heliobacteriaceae</taxon>
        <taxon>Heliophilum</taxon>
    </lineage>
</organism>
<sequence>MDFEDLKVHIPQSLSDEMIEYAENVALLHSRYLFVTRRGKRQHCYCTHCNGMFETQGLNVGKQAHCEKCNSLCYVKSAARGRNKMVDEVYFVYYAKSVIDPKAIVATGIYAVRDYRFSYRNVKTHFELVAMYLFIPREGSYMWRRIAYQSMAEGFVYVGEWTPCATTYSMGVLMKKAREFVSHESIKQAVQDTPFAWSGWDQYDYRRDSDMVAFFGLYARYPCVEYLVKLGFDNIVGGKLAGERNYKTINWQGKTLFDVLRITKKELNEIKRKNITLDFELLKILQMSLKDRSNFSLEEAMAFCKDFNYSIGTLEKLNKYAHLRRISNYLKNQKHKNHFVTVSGALTTWRDYLNDCEIMQMDLSDESVVFPRNLYQAHQNTIKQVKIKADEKLNQQIRDRLKSLNRYCFEFGGLMIRPVESTEELIAEGKTLHHCVGTYGNRYAEGKTDILVIRRIEEPDKPYFTVEITDGHVRQVHGAKNCNPTEDVQAFMAEFTKQKLKPKEREGKVA</sequence>
<protein>
    <submittedName>
        <fullName evidence="1">PcfJ-like protein</fullName>
    </submittedName>
</protein>
<dbReference type="Proteomes" id="UP000294813">
    <property type="component" value="Unassembled WGS sequence"/>
</dbReference>
<dbReference type="InterPro" id="IPR025586">
    <property type="entry name" value="PcfJ"/>
</dbReference>
<gene>
    <name evidence="1" type="ORF">EDD73_108107</name>
</gene>
<name>A0A4R2RNU6_9FIRM</name>
<reference evidence="1 2" key="1">
    <citation type="submission" date="2019-03" db="EMBL/GenBank/DDBJ databases">
        <title>Genomic Encyclopedia of Type Strains, Phase IV (KMG-IV): sequencing the most valuable type-strain genomes for metagenomic binning, comparative biology and taxonomic classification.</title>
        <authorList>
            <person name="Goeker M."/>
        </authorList>
    </citation>
    <scope>NUCLEOTIDE SEQUENCE [LARGE SCALE GENOMIC DNA]</scope>
    <source>
        <strain evidence="1 2">DSM 11170</strain>
    </source>
</reference>
<evidence type="ECO:0000313" key="1">
    <source>
        <dbReference type="EMBL" id="TCP64754.1"/>
    </source>
</evidence>
<evidence type="ECO:0000313" key="2">
    <source>
        <dbReference type="Proteomes" id="UP000294813"/>
    </source>
</evidence>
<proteinExistence type="predicted"/>
<dbReference type="EMBL" id="SLXT01000008">
    <property type="protein sequence ID" value="TCP64754.1"/>
    <property type="molecule type" value="Genomic_DNA"/>
</dbReference>
<dbReference type="Pfam" id="PF14284">
    <property type="entry name" value="PcfJ"/>
    <property type="match status" value="1"/>
</dbReference>
<dbReference type="RefSeq" id="WP_131918894.1">
    <property type="nucleotide sequence ID" value="NZ_JAOQNU010000008.1"/>
</dbReference>